<keyword evidence="1" id="KW-0472">Membrane</keyword>
<name>A0A382PXZ1_9ZZZZ</name>
<feature type="transmembrane region" description="Helical" evidence="1">
    <location>
        <begin position="30"/>
        <end position="51"/>
    </location>
</feature>
<proteinExistence type="predicted"/>
<dbReference type="EMBL" id="UINC01109790">
    <property type="protein sequence ID" value="SVC76851.1"/>
    <property type="molecule type" value="Genomic_DNA"/>
</dbReference>
<accession>A0A382PXZ1</accession>
<protein>
    <recommendedName>
        <fullName evidence="3">EamA domain-containing protein</fullName>
    </recommendedName>
</protein>
<keyword evidence="1" id="KW-1133">Transmembrane helix</keyword>
<evidence type="ECO:0000256" key="1">
    <source>
        <dbReference type="SAM" id="Phobius"/>
    </source>
</evidence>
<keyword evidence="1" id="KW-0812">Transmembrane</keyword>
<gene>
    <name evidence="2" type="ORF">METZ01_LOCUS329705</name>
</gene>
<evidence type="ECO:0000313" key="2">
    <source>
        <dbReference type="EMBL" id="SVC76851.1"/>
    </source>
</evidence>
<sequence length="56" mass="6267">MMVAASSLIGMTTILAKILGQELEGESLHPLQVSAGRFFFALLTMFVLSLFRRFKF</sequence>
<dbReference type="AlphaFoldDB" id="A0A382PXZ1"/>
<evidence type="ECO:0008006" key="3">
    <source>
        <dbReference type="Google" id="ProtNLM"/>
    </source>
</evidence>
<reference evidence="2" key="1">
    <citation type="submission" date="2018-05" db="EMBL/GenBank/DDBJ databases">
        <authorList>
            <person name="Lanie J.A."/>
            <person name="Ng W.-L."/>
            <person name="Kazmierczak K.M."/>
            <person name="Andrzejewski T.M."/>
            <person name="Davidsen T.M."/>
            <person name="Wayne K.J."/>
            <person name="Tettelin H."/>
            <person name="Glass J.I."/>
            <person name="Rusch D."/>
            <person name="Podicherti R."/>
            <person name="Tsui H.-C.T."/>
            <person name="Winkler M.E."/>
        </authorList>
    </citation>
    <scope>NUCLEOTIDE SEQUENCE</scope>
</reference>
<feature type="non-terminal residue" evidence="2">
    <location>
        <position position="56"/>
    </location>
</feature>
<feature type="non-terminal residue" evidence="2">
    <location>
        <position position="1"/>
    </location>
</feature>
<organism evidence="2">
    <name type="scientific">marine metagenome</name>
    <dbReference type="NCBI Taxonomy" id="408172"/>
    <lineage>
        <taxon>unclassified sequences</taxon>
        <taxon>metagenomes</taxon>
        <taxon>ecological metagenomes</taxon>
    </lineage>
</organism>